<dbReference type="SUPFAM" id="SSF50978">
    <property type="entry name" value="WD40 repeat-like"/>
    <property type="match status" value="1"/>
</dbReference>
<dbReference type="InterPro" id="IPR036322">
    <property type="entry name" value="WD40_repeat_dom_sf"/>
</dbReference>
<keyword evidence="3" id="KW-1185">Reference proteome</keyword>
<organism evidence="2 3">
    <name type="scientific">Caenorhabditis bovis</name>
    <dbReference type="NCBI Taxonomy" id="2654633"/>
    <lineage>
        <taxon>Eukaryota</taxon>
        <taxon>Metazoa</taxon>
        <taxon>Ecdysozoa</taxon>
        <taxon>Nematoda</taxon>
        <taxon>Chromadorea</taxon>
        <taxon>Rhabditida</taxon>
        <taxon>Rhabditina</taxon>
        <taxon>Rhabditomorpha</taxon>
        <taxon>Rhabditoidea</taxon>
        <taxon>Rhabditidae</taxon>
        <taxon>Peloderinae</taxon>
        <taxon>Caenorhabditis</taxon>
    </lineage>
</organism>
<proteinExistence type="predicted"/>
<sequence>MVLPRKRIKEERVTPESDEVFSFSISEDGLTAKQCFELYSSFHGRLDFFNKIPQDERNRFLTTCLKYSKAKNSLKCLMCPKTFVTGNGLNGHLNKCDGVTKVSSGGRRSKIEAVDPETTTLPDYQKNPFLWLNVPENKKTETISRILRKPFECFGENCSKSFDTATKLVKHLNSCIQPMYYNYKSKIDEFRGLTPDERRKLIRDAIAYSKTGEVPCLDCDRLFAHAYGLQYHVDRCNIDKDEQPWKCYRCGFVGKGGESAEHLLECAEKLVQNKKDSLPQEAASAGNKVGPSPRTSVNRHGTVKYSYRRSVLSRDSTMRPNKIEQRKYEEACKAAMAKWRSARVEYCEILANLQPAIWTATQLPEGSSFREILRRKSVTICKQKTKKLMSRVPDGIRIDALKSQLIDEPTSSGYCTAAYCGAPINSVKVAPNAMPNGDEVICCTTFESETRFESDSSIVHFWRHRIDDRSQLIYWFSLFLENRGTVMHSVWLNIPDDSGIIGYLALSTTLGQVLIYRIDSSTVELENRGDGTRIVTAEPHLILNQPEVSLDGLDSAAVEEEKENETIIERLAIGRPPITKISWSAETNGAYLVAVNACGALVLWDLRKSLENPTIHVDPSWASPAWDVAFLDGNSVAVGFRERMVRVINIVDFVSGIEENTNKTAGSRVFCEPRLFKGLFTFQSEYNSFPAPNSMGISFISIMDGEERYVLIPLMNCHQLMIWDIAVQLNTGYVVTVGVDGQIQASQFGKLPIIGETLAANCNLHRNLMILTRKRVENEPMVVGIKQEICEEAGDEPPTAAIEPTCFEHDSVCSNMWLEIEFEQLSRYQTPQTCRDQRIESLNCVDTSISSKIPTIFAGGEAGILFALPCEFKKRKQGNAIKMEV</sequence>
<evidence type="ECO:0000313" key="2">
    <source>
        <dbReference type="EMBL" id="CAB3407683.1"/>
    </source>
</evidence>
<evidence type="ECO:0000313" key="3">
    <source>
        <dbReference type="Proteomes" id="UP000494206"/>
    </source>
</evidence>
<dbReference type="EMBL" id="CADEPM010000006">
    <property type="protein sequence ID" value="CAB3407683.1"/>
    <property type="molecule type" value="Genomic_DNA"/>
</dbReference>
<gene>
    <name evidence="2" type="ORF">CBOVIS_LOCUS9570</name>
</gene>
<evidence type="ECO:0000256" key="1">
    <source>
        <dbReference type="SAM" id="MobiDB-lite"/>
    </source>
</evidence>
<dbReference type="Gene3D" id="2.130.10.10">
    <property type="entry name" value="YVTN repeat-like/Quinoprotein amine dehydrogenase"/>
    <property type="match status" value="1"/>
</dbReference>
<dbReference type="AlphaFoldDB" id="A0A8S1F143"/>
<reference evidence="2 3" key="1">
    <citation type="submission" date="2020-04" db="EMBL/GenBank/DDBJ databases">
        <authorList>
            <person name="Laetsch R D."/>
            <person name="Stevens L."/>
            <person name="Kumar S."/>
            <person name="Blaxter L. M."/>
        </authorList>
    </citation>
    <scope>NUCLEOTIDE SEQUENCE [LARGE SCALE GENOMIC DNA]</scope>
</reference>
<dbReference type="Proteomes" id="UP000494206">
    <property type="component" value="Unassembled WGS sequence"/>
</dbReference>
<name>A0A8S1F143_9PELO</name>
<protein>
    <submittedName>
        <fullName evidence="2">Uncharacterized protein</fullName>
    </submittedName>
</protein>
<accession>A0A8S1F143</accession>
<feature type="region of interest" description="Disordered" evidence="1">
    <location>
        <begin position="277"/>
        <end position="299"/>
    </location>
</feature>
<dbReference type="InterPro" id="IPR015943">
    <property type="entry name" value="WD40/YVTN_repeat-like_dom_sf"/>
</dbReference>
<dbReference type="OrthoDB" id="3535323at2759"/>
<comment type="caution">
    <text evidence="2">The sequence shown here is derived from an EMBL/GenBank/DDBJ whole genome shotgun (WGS) entry which is preliminary data.</text>
</comment>